<dbReference type="EMBL" id="KL197709">
    <property type="protein sequence ID" value="KDQ64293.1"/>
    <property type="molecule type" value="Genomic_DNA"/>
</dbReference>
<dbReference type="OrthoDB" id="2745718at2759"/>
<evidence type="ECO:0000313" key="2">
    <source>
        <dbReference type="Proteomes" id="UP000027265"/>
    </source>
</evidence>
<evidence type="ECO:0000313" key="1">
    <source>
        <dbReference type="EMBL" id="KDQ64293.1"/>
    </source>
</evidence>
<reference evidence="2" key="1">
    <citation type="journal article" date="2014" name="Proc. Natl. Acad. Sci. U.S.A.">
        <title>Extensive sampling of basidiomycete genomes demonstrates inadequacy of the white-rot/brown-rot paradigm for wood decay fungi.</title>
        <authorList>
            <person name="Riley R."/>
            <person name="Salamov A.A."/>
            <person name="Brown D.W."/>
            <person name="Nagy L.G."/>
            <person name="Floudas D."/>
            <person name="Held B.W."/>
            <person name="Levasseur A."/>
            <person name="Lombard V."/>
            <person name="Morin E."/>
            <person name="Otillar R."/>
            <person name="Lindquist E.A."/>
            <person name="Sun H."/>
            <person name="LaButti K.M."/>
            <person name="Schmutz J."/>
            <person name="Jabbour D."/>
            <person name="Luo H."/>
            <person name="Baker S.E."/>
            <person name="Pisabarro A.G."/>
            <person name="Walton J.D."/>
            <person name="Blanchette R.A."/>
            <person name="Henrissat B."/>
            <person name="Martin F."/>
            <person name="Cullen D."/>
            <person name="Hibbett D.S."/>
            <person name="Grigoriev I.V."/>
        </authorList>
    </citation>
    <scope>NUCLEOTIDE SEQUENCE [LARGE SCALE GENOMIC DNA]</scope>
    <source>
        <strain evidence="2">MUCL 33604</strain>
    </source>
</reference>
<dbReference type="Proteomes" id="UP000027265">
    <property type="component" value="Unassembled WGS sequence"/>
</dbReference>
<dbReference type="AlphaFoldDB" id="A0A067QB52"/>
<organism evidence="1 2">
    <name type="scientific">Jaapia argillacea MUCL 33604</name>
    <dbReference type="NCBI Taxonomy" id="933084"/>
    <lineage>
        <taxon>Eukaryota</taxon>
        <taxon>Fungi</taxon>
        <taxon>Dikarya</taxon>
        <taxon>Basidiomycota</taxon>
        <taxon>Agaricomycotina</taxon>
        <taxon>Agaricomycetes</taxon>
        <taxon>Agaricomycetidae</taxon>
        <taxon>Jaapiales</taxon>
        <taxon>Jaapiaceae</taxon>
        <taxon>Jaapia</taxon>
    </lineage>
</organism>
<dbReference type="InParanoid" id="A0A067QB52"/>
<sequence length="464" mass="51484">MENGHGCSLSIAERLAMLKNYQKSWLSLAWSEEQSLTTRRSRVWEIAGGAWGSSTGDASLSFTQLPSVSRGIPFRQWSIKDVGFSIRDFCMDPSQDLLTALELPTSDGGPYILHLLSLSSGTPHPMSRAPSVLYLHSGETVLASSFSIQICGPLVGVLLFFTTRVTELLIHDWYRLQLHMDIGVISHYPKFMDSFAFLKSDLILVCSFVDSDGSNTFQPTLQVFKCTPEDSVRDPEPLCSFGLPSLAEGAEYAQIIIRADPSPAYRPEANTSVPFYTGQSQRLFIISSQIARRQDIASQTFFVPARTFLHHIDQIHVPGTHHFIWERWGPSGCRLLDIRTDGTWESYVYGSRFVHMVGNPGVGLVVLDFNQLTVQRFASRNLLRDSSRAQAGKYGVVLDSCTAHKDANLFQDDVTTSLPHVVSSRFFGPGQEGSHAVAAMIAEDGVIIVDKGGQEIRHHQILVF</sequence>
<dbReference type="HOGENOM" id="CLU_007279_3_1_1"/>
<gene>
    <name evidence="1" type="ORF">JAAARDRAFT_27918</name>
</gene>
<keyword evidence="2" id="KW-1185">Reference proteome</keyword>
<proteinExistence type="predicted"/>
<protein>
    <submittedName>
        <fullName evidence="1">Uncharacterized protein</fullName>
    </submittedName>
</protein>
<dbReference type="STRING" id="933084.A0A067QB52"/>
<accession>A0A067QB52</accession>
<name>A0A067QB52_9AGAM</name>